<dbReference type="Proteomes" id="UP000886198">
    <property type="component" value="Unassembled WGS sequence"/>
</dbReference>
<dbReference type="AlphaFoldDB" id="A0A7C1GZU5"/>
<protein>
    <submittedName>
        <fullName evidence="1">Uncharacterized protein</fullName>
    </submittedName>
</protein>
<evidence type="ECO:0000313" key="1">
    <source>
        <dbReference type="EMBL" id="HDP77744.1"/>
    </source>
</evidence>
<organism evidence="1">
    <name type="scientific">Mesotoga infera</name>
    <dbReference type="NCBI Taxonomy" id="1236046"/>
    <lineage>
        <taxon>Bacteria</taxon>
        <taxon>Thermotogati</taxon>
        <taxon>Thermotogota</taxon>
        <taxon>Thermotogae</taxon>
        <taxon>Kosmotogales</taxon>
        <taxon>Kosmotogaceae</taxon>
        <taxon>Mesotoga</taxon>
    </lineage>
</organism>
<reference evidence="1" key="1">
    <citation type="journal article" date="2020" name="mSystems">
        <title>Genome- and Community-Level Interaction Insights into Carbon Utilization and Element Cycling Functions of Hydrothermarchaeota in Hydrothermal Sediment.</title>
        <authorList>
            <person name="Zhou Z."/>
            <person name="Liu Y."/>
            <person name="Xu W."/>
            <person name="Pan J."/>
            <person name="Luo Z.H."/>
            <person name="Li M."/>
        </authorList>
    </citation>
    <scope>NUCLEOTIDE SEQUENCE [LARGE SCALE GENOMIC DNA]</scope>
    <source>
        <strain evidence="1">SpSt-1179</strain>
    </source>
</reference>
<name>A0A7C1GZU5_9BACT</name>
<accession>A0A7C1GZU5</accession>
<sequence length="73" mass="8283">MLCLHTGQTVSIYHKGTEVAKAPYLPNSRGMLYLNEKAILSSQTPLSRQTREWAVEVARRQIDYYEKILEGAG</sequence>
<gene>
    <name evidence="1" type="ORF">ENN47_06105</name>
</gene>
<proteinExistence type="predicted"/>
<dbReference type="EMBL" id="DSBT01000173">
    <property type="protein sequence ID" value="HDP77744.1"/>
    <property type="molecule type" value="Genomic_DNA"/>
</dbReference>
<comment type="caution">
    <text evidence="1">The sequence shown here is derived from an EMBL/GenBank/DDBJ whole genome shotgun (WGS) entry which is preliminary data.</text>
</comment>